<evidence type="ECO:0000259" key="12">
    <source>
        <dbReference type="Pfam" id="PF01593"/>
    </source>
</evidence>
<evidence type="ECO:0000256" key="5">
    <source>
        <dbReference type="ARBA" id="ARBA00022630"/>
    </source>
</evidence>
<evidence type="ECO:0000256" key="1">
    <source>
        <dbReference type="ARBA" id="ARBA00002600"/>
    </source>
</evidence>
<dbReference type="UniPathway" id="UPA00251">
    <property type="reaction ID" value="UER00324"/>
</dbReference>
<dbReference type="InterPro" id="IPR002937">
    <property type="entry name" value="Amino_oxidase"/>
</dbReference>
<dbReference type="EC" id="1.3.3.4" evidence="4 11"/>
<dbReference type="PANTHER" id="PTHR42923:SF3">
    <property type="entry name" value="PROTOPORPHYRINOGEN OXIDASE"/>
    <property type="match status" value="1"/>
</dbReference>
<keyword evidence="9 11" id="KW-0627">Porphyrin biosynthesis</keyword>
<keyword evidence="5 11" id="KW-0285">Flavoprotein</keyword>
<evidence type="ECO:0000313" key="15">
    <source>
        <dbReference type="RefSeq" id="XP_033530628.1"/>
    </source>
</evidence>
<dbReference type="InterPro" id="IPR004572">
    <property type="entry name" value="Protoporphyrinogen_oxidase"/>
</dbReference>
<dbReference type="EMBL" id="ML975176">
    <property type="protein sequence ID" value="KAF1808997.1"/>
    <property type="molecule type" value="Genomic_DNA"/>
</dbReference>
<dbReference type="GO" id="GO:0006782">
    <property type="term" value="P:protoporphyrinogen IX biosynthetic process"/>
    <property type="evidence" value="ECO:0007669"/>
    <property type="project" value="UniProtKB-UniRule"/>
</dbReference>
<keyword evidence="14" id="KW-1185">Reference proteome</keyword>
<comment type="function">
    <text evidence="1 11">Catalyzes the 6-electron oxidation of protoporphyrinogen-IX to form protoporphyrin-IX.</text>
</comment>
<dbReference type="GO" id="GO:0005743">
    <property type="term" value="C:mitochondrial inner membrane"/>
    <property type="evidence" value="ECO:0007669"/>
    <property type="project" value="UniProtKB-SubCell"/>
</dbReference>
<dbReference type="GeneID" id="54418316"/>
<evidence type="ECO:0000256" key="6">
    <source>
        <dbReference type="ARBA" id="ARBA00022827"/>
    </source>
</evidence>
<organism evidence="13">
    <name type="scientific">Eremomyces bilateralis CBS 781.70</name>
    <dbReference type="NCBI Taxonomy" id="1392243"/>
    <lineage>
        <taxon>Eukaryota</taxon>
        <taxon>Fungi</taxon>
        <taxon>Dikarya</taxon>
        <taxon>Ascomycota</taxon>
        <taxon>Pezizomycotina</taxon>
        <taxon>Dothideomycetes</taxon>
        <taxon>Dothideomycetes incertae sedis</taxon>
        <taxon>Eremomycetales</taxon>
        <taxon>Eremomycetaceae</taxon>
        <taxon>Eremomyces</taxon>
    </lineage>
</organism>
<dbReference type="Gene3D" id="3.50.50.60">
    <property type="entry name" value="FAD/NAD(P)-binding domain"/>
    <property type="match status" value="1"/>
</dbReference>
<protein>
    <recommendedName>
        <fullName evidence="4 11">Protoporphyrinogen oxidase</fullName>
        <ecNumber evidence="4 11">1.3.3.4</ecNumber>
    </recommendedName>
</protein>
<dbReference type="Pfam" id="PF01593">
    <property type="entry name" value="Amino_oxidase"/>
    <property type="match status" value="1"/>
</dbReference>
<dbReference type="Proteomes" id="UP000504638">
    <property type="component" value="Unplaced"/>
</dbReference>
<comment type="catalytic activity">
    <reaction evidence="10 11">
        <text>protoporphyrinogen IX + 3 O2 = protoporphyrin IX + 3 H2O2</text>
        <dbReference type="Rhea" id="RHEA:25576"/>
        <dbReference type="ChEBI" id="CHEBI:15379"/>
        <dbReference type="ChEBI" id="CHEBI:16240"/>
        <dbReference type="ChEBI" id="CHEBI:57306"/>
        <dbReference type="ChEBI" id="CHEBI:57307"/>
        <dbReference type="EC" id="1.3.3.4"/>
    </reaction>
</comment>
<comment type="subcellular location">
    <subcellularLocation>
        <location evidence="11">Mitochondrion inner membrane</location>
    </subcellularLocation>
</comment>
<name>A0A6G1FT76_9PEZI</name>
<keyword evidence="7 11" id="KW-0560">Oxidoreductase</keyword>
<keyword evidence="8 11" id="KW-0350">Heme biosynthesis</keyword>
<evidence type="ECO:0000256" key="8">
    <source>
        <dbReference type="ARBA" id="ARBA00023133"/>
    </source>
</evidence>
<evidence type="ECO:0000256" key="7">
    <source>
        <dbReference type="ARBA" id="ARBA00023002"/>
    </source>
</evidence>
<dbReference type="SUPFAM" id="SSF54373">
    <property type="entry name" value="FAD-linked reductases, C-terminal domain"/>
    <property type="match status" value="1"/>
</dbReference>
<evidence type="ECO:0000313" key="14">
    <source>
        <dbReference type="Proteomes" id="UP000504638"/>
    </source>
</evidence>
<dbReference type="InterPro" id="IPR050464">
    <property type="entry name" value="Zeta_carotene_desat/Oxidored"/>
</dbReference>
<keyword evidence="6 11" id="KW-0274">FAD</keyword>
<accession>A0A6G1FT76</accession>
<dbReference type="PANTHER" id="PTHR42923">
    <property type="entry name" value="PROTOPORPHYRINOGEN OXIDASE"/>
    <property type="match status" value="1"/>
</dbReference>
<dbReference type="RefSeq" id="XP_033530628.1">
    <property type="nucleotide sequence ID" value="XM_033677746.1"/>
</dbReference>
<dbReference type="NCBIfam" id="TIGR00562">
    <property type="entry name" value="proto_IX_ox"/>
    <property type="match status" value="1"/>
</dbReference>
<comment type="pathway">
    <text evidence="2 11">Porphyrin-containing compound metabolism; protoporphyrin-IX biosynthesis; protoporphyrin-IX from protoporphyrinogen-IX: step 1/1.</text>
</comment>
<dbReference type="InterPro" id="IPR036188">
    <property type="entry name" value="FAD/NAD-bd_sf"/>
</dbReference>
<evidence type="ECO:0000256" key="11">
    <source>
        <dbReference type="RuleBase" id="RU367069"/>
    </source>
</evidence>
<sequence>MLLCANHVTRQLILRPSYSGARAWVSRRRDVRRHYSESNGPNIAILGGGITGLSTAFYLREALPSSKITIYEGSDRVGGWIRSTAKGIGSGDVIFEHGPRTLRPTIGLLTPHLIEDLGLAQDVIATRRDAPASTNRYIYYPDHLVRMPMPQAGEGISQVWNEPLFEGIGSALTEWFVSTRPSNLQDESVASFISRRLDRRMADNMVSALLHGIYAGDVNQLSMKSIFPLLWYYEGRYGSLVGSIPSVWSNLRSGMMLGSAREYQSILDRQRKPLGSTLKEKLSRASVYTLKRGLTGLVSALRERLLSRGVTIHENTPISALSMDSATEKIEYQITSAGKSLPQADQVISTVFSRHLANICKDGSGTTLLPSFGETHAVSVMVVNLFFQESDLGMPEGFGYLIPQSIPIDQNPERALGVIFDSCATSGQDSVSGTKLTVILGGHWWDGWTEFPDEEEGVSMARAILSRHLGLNATPTATQATLQRECIPQYLVGHWSRMEKGHQELKQHFKGKLKVAGSSYTGVGVNDCIQSARNLVVDADELAWKDKTGLEEFTGDLRFAEVYFRTRGE</sequence>
<dbReference type="AlphaFoldDB" id="A0A6G1FT76"/>
<evidence type="ECO:0000256" key="2">
    <source>
        <dbReference type="ARBA" id="ARBA00005073"/>
    </source>
</evidence>
<reference evidence="15" key="2">
    <citation type="submission" date="2020-04" db="EMBL/GenBank/DDBJ databases">
        <authorList>
            <consortium name="NCBI Genome Project"/>
        </authorList>
    </citation>
    <scope>NUCLEOTIDE SEQUENCE</scope>
    <source>
        <strain evidence="15">CBS 781.70</strain>
    </source>
</reference>
<reference evidence="13 15" key="1">
    <citation type="submission" date="2020-01" db="EMBL/GenBank/DDBJ databases">
        <authorList>
            <consortium name="DOE Joint Genome Institute"/>
            <person name="Haridas S."/>
            <person name="Albert R."/>
            <person name="Binder M."/>
            <person name="Bloem J."/>
            <person name="Labutti K."/>
            <person name="Salamov A."/>
            <person name="Andreopoulos B."/>
            <person name="Baker S.E."/>
            <person name="Barry K."/>
            <person name="Bills G."/>
            <person name="Bluhm B.H."/>
            <person name="Cannon C."/>
            <person name="Castanera R."/>
            <person name="Culley D.E."/>
            <person name="Daum C."/>
            <person name="Ezra D."/>
            <person name="Gonzalez J.B."/>
            <person name="Henrissat B."/>
            <person name="Kuo A."/>
            <person name="Liang C."/>
            <person name="Lipzen A."/>
            <person name="Lutzoni F."/>
            <person name="Magnuson J."/>
            <person name="Mondo S."/>
            <person name="Nolan M."/>
            <person name="Ohm R."/>
            <person name="Pangilinan J."/>
            <person name="Park H.-J."/>
            <person name="Ramirez L."/>
            <person name="Alfaro M."/>
            <person name="Sun H."/>
            <person name="Tritt A."/>
            <person name="Yoshinaga Y."/>
            <person name="Zwiers L.-H."/>
            <person name="Turgeon B.G."/>
            <person name="Goodwin S.B."/>
            <person name="Spatafora J.W."/>
            <person name="Crous P.W."/>
            <person name="Grigoriev I.V."/>
        </authorList>
    </citation>
    <scope>NUCLEOTIDE SEQUENCE</scope>
    <source>
        <strain evidence="13 15">CBS 781.70</strain>
    </source>
</reference>
<evidence type="ECO:0000256" key="10">
    <source>
        <dbReference type="ARBA" id="ARBA00047554"/>
    </source>
</evidence>
<gene>
    <name evidence="13 15" type="ORF">P152DRAFT_442529</name>
</gene>
<evidence type="ECO:0000256" key="3">
    <source>
        <dbReference type="ARBA" id="ARBA00010551"/>
    </source>
</evidence>
<dbReference type="GO" id="GO:0004729">
    <property type="term" value="F:oxygen-dependent protoporphyrinogen oxidase activity"/>
    <property type="evidence" value="ECO:0007669"/>
    <property type="project" value="UniProtKB-UniRule"/>
</dbReference>
<dbReference type="OrthoDB" id="438553at2759"/>
<proteinExistence type="inferred from homology"/>
<evidence type="ECO:0000256" key="4">
    <source>
        <dbReference type="ARBA" id="ARBA00012867"/>
    </source>
</evidence>
<reference evidence="15" key="3">
    <citation type="submission" date="2025-04" db="UniProtKB">
        <authorList>
            <consortium name="RefSeq"/>
        </authorList>
    </citation>
    <scope>IDENTIFICATION</scope>
    <source>
        <strain evidence="15">CBS 781.70</strain>
    </source>
</reference>
<dbReference type="SUPFAM" id="SSF51905">
    <property type="entry name" value="FAD/NAD(P)-binding domain"/>
    <property type="match status" value="1"/>
</dbReference>
<comment type="similarity">
    <text evidence="3 11">Belongs to the protoporphyrinogen/coproporphyrinogen oxidase family. Protoporphyrinogen oxidase subfamily.</text>
</comment>
<evidence type="ECO:0000313" key="13">
    <source>
        <dbReference type="EMBL" id="KAF1808997.1"/>
    </source>
</evidence>
<feature type="domain" description="Amine oxidase" evidence="12">
    <location>
        <begin position="50"/>
        <end position="534"/>
    </location>
</feature>
<evidence type="ECO:0000256" key="9">
    <source>
        <dbReference type="ARBA" id="ARBA00023244"/>
    </source>
</evidence>
<comment type="cofactor">
    <cofactor evidence="11">
        <name>FAD</name>
        <dbReference type="ChEBI" id="CHEBI:57692"/>
    </cofactor>
    <text evidence="11">Binds 1 FAD per subunit.</text>
</comment>